<reference evidence="7" key="1">
    <citation type="submission" date="2018-11" db="EMBL/GenBank/DDBJ databases">
        <authorList>
            <person name="Alioto T."/>
            <person name="Alioto T."/>
        </authorList>
    </citation>
    <scope>NUCLEOTIDE SEQUENCE</scope>
</reference>
<keyword evidence="8" id="KW-1185">Reference proteome</keyword>
<dbReference type="CDD" id="cd21980">
    <property type="entry name" value="HMG-box_HMG20"/>
    <property type="match status" value="1"/>
</dbReference>
<feature type="DNA-binding region" description="HMG box" evidence="3">
    <location>
        <begin position="172"/>
        <end position="240"/>
    </location>
</feature>
<evidence type="ECO:0000313" key="8">
    <source>
        <dbReference type="Proteomes" id="UP000596742"/>
    </source>
</evidence>
<dbReference type="GO" id="GO:0005634">
    <property type="term" value="C:nucleus"/>
    <property type="evidence" value="ECO:0007669"/>
    <property type="project" value="UniProtKB-UniRule"/>
</dbReference>
<dbReference type="GO" id="GO:0010468">
    <property type="term" value="P:regulation of gene expression"/>
    <property type="evidence" value="ECO:0007669"/>
    <property type="project" value="TreeGrafter"/>
</dbReference>
<keyword evidence="2 3" id="KW-0539">Nucleus</keyword>
<dbReference type="InterPro" id="IPR051965">
    <property type="entry name" value="ChromReg_NeuronalGeneExpr"/>
</dbReference>
<name>A0A8B6GZY2_MYTGA</name>
<keyword evidence="1 3" id="KW-0238">DNA-binding</keyword>
<keyword evidence="4" id="KW-0175">Coiled coil</keyword>
<dbReference type="EMBL" id="UYJE01009227">
    <property type="protein sequence ID" value="VDI71385.1"/>
    <property type="molecule type" value="Genomic_DNA"/>
</dbReference>
<feature type="compositionally biased region" description="Basic residues" evidence="5">
    <location>
        <begin position="152"/>
        <end position="163"/>
    </location>
</feature>
<dbReference type="InterPro" id="IPR036910">
    <property type="entry name" value="HMG_box_dom_sf"/>
</dbReference>
<dbReference type="PANTHER" id="PTHR46040">
    <property type="entry name" value="HIGH MOBILITY GROUP PROTEIN 2"/>
    <property type="match status" value="1"/>
</dbReference>
<dbReference type="PROSITE" id="PS50118">
    <property type="entry name" value="HMG_BOX_2"/>
    <property type="match status" value="1"/>
</dbReference>
<evidence type="ECO:0000256" key="1">
    <source>
        <dbReference type="ARBA" id="ARBA00023125"/>
    </source>
</evidence>
<dbReference type="OrthoDB" id="3213154at2759"/>
<sequence length="259" mass="29005">METSLTELHDGEESLGCLNEHDKPEIPIVGILPTSSTQYSLPQNCLGIVLVDTSSRNVQLAADLNGVSCNYSNATELPGTQLVQSTIAIPGIFQQVTPSEIDEEHVNHVYSTTHVGNVCEDSLDGRHLIQQNQLTNTTNLQNGMKKQEGPVKKKGGWPKGKKRKEVPELITPKAPPTGYVLFAMQRRLEIKEEHPEVPFSQVTKLLGHEWTALDLDKKQKYLDEADELKKKYIEEMKIFKESDAYKNLMKKKRKASGNV</sequence>
<evidence type="ECO:0000313" key="7">
    <source>
        <dbReference type="EMBL" id="VDI71385.1"/>
    </source>
</evidence>
<feature type="region of interest" description="Disordered" evidence="5">
    <location>
        <begin position="141"/>
        <end position="163"/>
    </location>
</feature>
<dbReference type="InterPro" id="IPR009071">
    <property type="entry name" value="HMG_box_dom"/>
</dbReference>
<dbReference type="GO" id="GO:0003677">
    <property type="term" value="F:DNA binding"/>
    <property type="evidence" value="ECO:0007669"/>
    <property type="project" value="UniProtKB-UniRule"/>
</dbReference>
<feature type="domain" description="HMG box" evidence="6">
    <location>
        <begin position="172"/>
        <end position="240"/>
    </location>
</feature>
<accession>A0A8B6GZY2</accession>
<comment type="caution">
    <text evidence="7">The sequence shown here is derived from an EMBL/GenBank/DDBJ whole genome shotgun (WGS) entry which is preliminary data.</text>
</comment>
<evidence type="ECO:0000259" key="6">
    <source>
        <dbReference type="PROSITE" id="PS50118"/>
    </source>
</evidence>
<protein>
    <recommendedName>
        <fullName evidence="6">HMG box domain-containing protein</fullName>
    </recommendedName>
</protein>
<organism evidence="7 8">
    <name type="scientific">Mytilus galloprovincialis</name>
    <name type="common">Mediterranean mussel</name>
    <dbReference type="NCBI Taxonomy" id="29158"/>
    <lineage>
        <taxon>Eukaryota</taxon>
        <taxon>Metazoa</taxon>
        <taxon>Spiralia</taxon>
        <taxon>Lophotrochozoa</taxon>
        <taxon>Mollusca</taxon>
        <taxon>Bivalvia</taxon>
        <taxon>Autobranchia</taxon>
        <taxon>Pteriomorphia</taxon>
        <taxon>Mytilida</taxon>
        <taxon>Mytiloidea</taxon>
        <taxon>Mytilidae</taxon>
        <taxon>Mytilinae</taxon>
        <taxon>Mytilus</taxon>
    </lineage>
</organism>
<proteinExistence type="predicted"/>
<gene>
    <name evidence="7" type="ORF">MGAL_10B052589</name>
</gene>
<dbReference type="Proteomes" id="UP000596742">
    <property type="component" value="Unassembled WGS sequence"/>
</dbReference>
<dbReference type="AlphaFoldDB" id="A0A8B6GZY2"/>
<dbReference type="SUPFAM" id="SSF47095">
    <property type="entry name" value="HMG-box"/>
    <property type="match status" value="1"/>
</dbReference>
<dbReference type="Gene3D" id="1.10.30.10">
    <property type="entry name" value="High mobility group box domain"/>
    <property type="match status" value="1"/>
</dbReference>
<evidence type="ECO:0000256" key="3">
    <source>
        <dbReference type="PROSITE-ProRule" id="PRU00267"/>
    </source>
</evidence>
<dbReference type="PANTHER" id="PTHR46040:SF3">
    <property type="entry name" value="HIGH MOBILITY GROUP PROTEIN 2"/>
    <property type="match status" value="1"/>
</dbReference>
<evidence type="ECO:0000256" key="5">
    <source>
        <dbReference type="SAM" id="MobiDB-lite"/>
    </source>
</evidence>
<feature type="coiled-coil region" evidence="4">
    <location>
        <begin position="215"/>
        <end position="242"/>
    </location>
</feature>
<evidence type="ECO:0000256" key="4">
    <source>
        <dbReference type="SAM" id="Coils"/>
    </source>
</evidence>
<dbReference type="Pfam" id="PF00505">
    <property type="entry name" value="HMG_box"/>
    <property type="match status" value="1"/>
</dbReference>
<evidence type="ECO:0000256" key="2">
    <source>
        <dbReference type="ARBA" id="ARBA00023242"/>
    </source>
</evidence>
<dbReference type="SMART" id="SM00398">
    <property type="entry name" value="HMG"/>
    <property type="match status" value="1"/>
</dbReference>